<evidence type="ECO:0000256" key="2">
    <source>
        <dbReference type="ARBA" id="ARBA00022448"/>
    </source>
</evidence>
<dbReference type="SUPFAM" id="SSF81324">
    <property type="entry name" value="Voltage-gated potassium channels"/>
    <property type="match status" value="1"/>
</dbReference>
<dbReference type="AlphaFoldDB" id="A0A5C1YTQ9"/>
<keyword evidence="8" id="KW-0406">Ion transport</keyword>
<dbReference type="PRINTS" id="PR01320">
    <property type="entry name" value="KIRCHANNEL"/>
</dbReference>
<keyword evidence="2" id="KW-0813">Transport</keyword>
<dbReference type="Gene3D" id="2.60.40.1400">
    <property type="entry name" value="G protein-activated inward rectifier potassium channel 1"/>
    <property type="match status" value="1"/>
</dbReference>
<evidence type="ECO:0000313" key="15">
    <source>
        <dbReference type="EMBL" id="QEO18477.1"/>
    </source>
</evidence>
<evidence type="ECO:0000256" key="8">
    <source>
        <dbReference type="ARBA" id="ARBA00023065"/>
    </source>
</evidence>
<dbReference type="InterPro" id="IPR016449">
    <property type="entry name" value="K_chnl_inward-rec_Kir"/>
</dbReference>
<dbReference type="InterPro" id="IPR041647">
    <property type="entry name" value="IRK_C"/>
</dbReference>
<evidence type="ECO:0000256" key="12">
    <source>
        <dbReference type="SAM" id="Phobius"/>
    </source>
</evidence>
<dbReference type="Pfam" id="PF17655">
    <property type="entry name" value="IRK_C"/>
    <property type="match status" value="1"/>
</dbReference>
<evidence type="ECO:0000313" key="16">
    <source>
        <dbReference type="Proteomes" id="UP000324536"/>
    </source>
</evidence>
<feature type="domain" description="Inward rectifier potassium channel C-terminal" evidence="14">
    <location>
        <begin position="174"/>
        <end position="329"/>
    </location>
</feature>
<evidence type="ECO:0000256" key="5">
    <source>
        <dbReference type="ARBA" id="ARBA00022882"/>
    </source>
</evidence>
<dbReference type="OrthoDB" id="9799090at2"/>
<dbReference type="PANTHER" id="PTHR11767">
    <property type="entry name" value="INWARD RECTIFIER POTASSIUM CHANNEL"/>
    <property type="match status" value="1"/>
</dbReference>
<sequence>MEKDRQTSKPAVQGKAGPPDTSDSDDAWARLDLSAGEITRRFHARAMMERRDAGDFVRIGLKDKVWGDLYHHAVTARWSVFALSVILTYLTINVVFALLYAAGPAHFTGLGSNRLLSLFFFSVQTLSTVGYGGMMPSGVYANSIVSLEVFFGMMLTALVTGVVFARFARPRAQLEFSRNVLVTTEGAVSSLCVRVVNMRLNVILAMDVEVALSRLVVSEDGHLVRRFDQLGLVQSHVPELRFGFILEHIIKPDSLLHDVALSELERKDAELIVTVTGVDKALGQTVFASETYRFDQVRRNCRFVDMMSSRPDGRITVDYSRLHDVENVAS</sequence>
<protein>
    <submittedName>
        <fullName evidence="15">ATP-sensitive potassium channel protein</fullName>
    </submittedName>
</protein>
<gene>
    <name evidence="15" type="ORF">FLP30_00940</name>
</gene>
<dbReference type="GO" id="GO:0034765">
    <property type="term" value="P:regulation of monoatomic ion transmembrane transport"/>
    <property type="evidence" value="ECO:0007669"/>
    <property type="project" value="TreeGrafter"/>
</dbReference>
<evidence type="ECO:0000256" key="1">
    <source>
        <dbReference type="ARBA" id="ARBA00004141"/>
    </source>
</evidence>
<keyword evidence="3" id="KW-0633">Potassium transport</keyword>
<keyword evidence="6" id="KW-0630">Potassium</keyword>
<dbReference type="GO" id="GO:0005886">
    <property type="term" value="C:plasma membrane"/>
    <property type="evidence" value="ECO:0007669"/>
    <property type="project" value="TreeGrafter"/>
</dbReference>
<evidence type="ECO:0000259" key="14">
    <source>
        <dbReference type="Pfam" id="PF17655"/>
    </source>
</evidence>
<keyword evidence="5" id="KW-0851">Voltage-gated channel</keyword>
<feature type="transmembrane region" description="Helical" evidence="12">
    <location>
        <begin position="149"/>
        <end position="168"/>
    </location>
</feature>
<dbReference type="Pfam" id="PF07885">
    <property type="entry name" value="Ion_trans_2"/>
    <property type="match status" value="1"/>
</dbReference>
<feature type="transmembrane region" description="Helical" evidence="12">
    <location>
        <begin position="78"/>
        <end position="103"/>
    </location>
</feature>
<dbReference type="InterPro" id="IPR013099">
    <property type="entry name" value="K_chnl_dom"/>
</dbReference>
<dbReference type="EMBL" id="CP043506">
    <property type="protein sequence ID" value="QEO18477.1"/>
    <property type="molecule type" value="Genomic_DNA"/>
</dbReference>
<dbReference type="SUPFAM" id="SSF81296">
    <property type="entry name" value="E set domains"/>
    <property type="match status" value="1"/>
</dbReference>
<comment type="subcellular location">
    <subcellularLocation>
        <location evidence="1">Membrane</location>
        <topology evidence="1">Multi-pass membrane protein</topology>
    </subcellularLocation>
</comment>
<dbReference type="Proteomes" id="UP000324536">
    <property type="component" value="Chromosome"/>
</dbReference>
<dbReference type="InterPro" id="IPR013518">
    <property type="entry name" value="K_chnl_inward-rec_Kir_cyto"/>
</dbReference>
<reference evidence="15 16" key="1">
    <citation type="submission" date="2019-09" db="EMBL/GenBank/DDBJ databases">
        <title>Genome sequencing of strain KACC 21233.</title>
        <authorList>
            <person name="Heo J."/>
            <person name="Kim S.-J."/>
            <person name="Kim J.-S."/>
            <person name="Hong S.-B."/>
            <person name="Kwon S.-W."/>
        </authorList>
    </citation>
    <scope>NUCLEOTIDE SEQUENCE [LARGE SCALE GENOMIC DNA]</scope>
    <source>
        <strain evidence="15 16">KACC 21233</strain>
    </source>
</reference>
<evidence type="ECO:0000256" key="9">
    <source>
        <dbReference type="ARBA" id="ARBA00023136"/>
    </source>
</evidence>
<evidence type="ECO:0000256" key="7">
    <source>
        <dbReference type="ARBA" id="ARBA00022989"/>
    </source>
</evidence>
<keyword evidence="7 12" id="KW-1133">Transmembrane helix</keyword>
<keyword evidence="9 12" id="KW-0472">Membrane</keyword>
<dbReference type="GO" id="GO:1990573">
    <property type="term" value="P:potassium ion import across plasma membrane"/>
    <property type="evidence" value="ECO:0007669"/>
    <property type="project" value="TreeGrafter"/>
</dbReference>
<keyword evidence="16" id="KW-1185">Reference proteome</keyword>
<evidence type="ECO:0000256" key="10">
    <source>
        <dbReference type="ARBA" id="ARBA00023303"/>
    </source>
</evidence>
<feature type="region of interest" description="Disordered" evidence="11">
    <location>
        <begin position="1"/>
        <end position="25"/>
    </location>
</feature>
<dbReference type="GO" id="GO:0034702">
    <property type="term" value="C:monoatomic ion channel complex"/>
    <property type="evidence" value="ECO:0007669"/>
    <property type="project" value="UniProtKB-KW"/>
</dbReference>
<dbReference type="Gene3D" id="1.10.287.70">
    <property type="match status" value="1"/>
</dbReference>
<dbReference type="KEGG" id="acek:FLP30_00940"/>
<name>A0A5C1YTQ9_9PROT</name>
<organism evidence="15 16">
    <name type="scientific">Acetobacter vaccinii</name>
    <dbReference type="NCBI Taxonomy" id="2592655"/>
    <lineage>
        <taxon>Bacteria</taxon>
        <taxon>Pseudomonadati</taxon>
        <taxon>Pseudomonadota</taxon>
        <taxon>Alphaproteobacteria</taxon>
        <taxon>Acetobacterales</taxon>
        <taxon>Acetobacteraceae</taxon>
        <taxon>Acetobacter</taxon>
    </lineage>
</organism>
<accession>A0A5C1YTQ9</accession>
<proteinExistence type="predicted"/>
<evidence type="ECO:0000256" key="6">
    <source>
        <dbReference type="ARBA" id="ARBA00022958"/>
    </source>
</evidence>
<evidence type="ECO:0000256" key="3">
    <source>
        <dbReference type="ARBA" id="ARBA00022538"/>
    </source>
</evidence>
<dbReference type="GO" id="GO:0005242">
    <property type="term" value="F:inward rectifier potassium channel activity"/>
    <property type="evidence" value="ECO:0007669"/>
    <property type="project" value="InterPro"/>
</dbReference>
<keyword evidence="10 15" id="KW-0407">Ion channel</keyword>
<dbReference type="PANTHER" id="PTHR11767:SF102">
    <property type="entry name" value="INWARDLY RECTIFYING POTASSIUM CHANNEL 1, ISOFORM F"/>
    <property type="match status" value="1"/>
</dbReference>
<evidence type="ECO:0000256" key="4">
    <source>
        <dbReference type="ARBA" id="ARBA00022692"/>
    </source>
</evidence>
<evidence type="ECO:0000259" key="13">
    <source>
        <dbReference type="Pfam" id="PF07885"/>
    </source>
</evidence>
<dbReference type="InterPro" id="IPR014756">
    <property type="entry name" value="Ig_E-set"/>
</dbReference>
<feature type="domain" description="Potassium channel" evidence="13">
    <location>
        <begin position="88"/>
        <end position="167"/>
    </location>
</feature>
<feature type="transmembrane region" description="Helical" evidence="12">
    <location>
        <begin position="115"/>
        <end position="134"/>
    </location>
</feature>
<keyword evidence="4 12" id="KW-0812">Transmembrane</keyword>
<evidence type="ECO:0000256" key="11">
    <source>
        <dbReference type="SAM" id="MobiDB-lite"/>
    </source>
</evidence>